<feature type="compositionally biased region" description="Low complexity" evidence="1">
    <location>
        <begin position="1"/>
        <end position="20"/>
    </location>
</feature>
<sequence>MPRSTAVRARSRRSPPSARPGGLPGQKLYKSPSLAPNSSPSTPPSKRCSFERGPPGAAPSVFLATRDDVSAPFSAPVAVPTGTARTDFAALSTGGRVVVLVTSDGTALTALRRGVDGTFAADDGPLGDLHDVPIVGSYAAPALTADDLALYVVRDSEPLVAERFRASDRFVALRPLADLPLASARQLRGISMDRHSFVLATTPPTLLTIADDGRRAEDRLPAGAAAVNGDCSAVWCGTSGFRVFLRAALGYTQRVHVSSVFSSFVGAFALIGCAAVGSEGPDANVLVHNQAELLVEATESPATAAPVLRATARFGVFTSPSVEGVGDAEIPWGCGRVPALQEPEGGVRYVDVGARALVNGENHRLPLAARRLPELSDHMEGAVCGRGTPEASPLTNRHFELLFADGTALPVGALPETPMLAEGLSRAHGDLRVALVEDSEFTAILTFADGARPALRCRFPTASASSPSPSILPAVRWTSSGASPVASPSPAGGMEPPVSWPASASTSPRPSKGADRNAAAHTAQASHGAAHGPAHGKKPEKKTKEPKLPKGYAASRAAWHYLTPGKTAPVDSRGVPKLVLYAINTGERVELTPRDDQGGFSAEDLEQAANLLRDPATGNRHPTEPRTLSLVYRIQRHFNAPEIRVISGYRTPSATSHSQHGRGRAIDLVVPGTKDEEVAKWVREQGFTGCGTYPLSGFVHVDVRAHSYFWEDSSAPGKKNRERGVHLDVAAKSDAAALARGDVPPPPTASRRGSTGASPPKQLATTTMITRGAPTAPCPAKKPENERSRRKAADLALQIGEFAEASRLFERACLFDHAAAAAAQAGDPLAALLFAVQAGDGARAADLLAAVAGSRLALAAAGTTNLTNDLLGAAYKLEGRNAPRWAGELYLLAGKPLDAARCFDDAGDAVRAANILEKNQDIVGAGRLLERRLRKAPDDAGAALALGRLLIRFGKREAAVRALQAVPADAPERRPALSLLAPLVAAMGLEVAAQAAREELAPLGGDDAPNSLSPTSRAPQSGDAAPDSTRAANAATVFFGRYESLKEIARTPTARVVQCKDRVRGAEVAVKLFSPPDGASGRDALARFVREVEVLRAIDHPQVLPLWDFVPEGPAVVTPWMAGGDLATLVAKTRLTPKRAVEIVTAVLAALSAAHRVGVLHRDVKPENVLFDAAGNAQLADFGVAHLGDLSNTATAGVLGSLGYLSPEGARGEPATVRSDVFSTGALLCVLLTGKAPGIQRVTGDVTVAEHAPPSTVHRDLDKRHDALLDRWLANDPALRPAAASDAAKELASLPWTDRLEAVAPTASLPPPSGSRRPSSAAPDARLAPYEGAETATESALGDNEHGQLVVDRHTDRRLRVLPANDAILLRASLFAADDDRTLQPVLRHDPAEGTLWLEEPPLRHATAPIAGERGLDSWILQRFSEALRALHRRGYIHGRIDGAHLHRTATGEPWIRFAPVAPTGASAERDLQDLAAIAHLLRL</sequence>
<feature type="compositionally biased region" description="Polar residues" evidence="1">
    <location>
        <begin position="1010"/>
        <end position="1019"/>
    </location>
</feature>
<dbReference type="Gene3D" id="1.10.510.10">
    <property type="entry name" value="Transferase(Phosphotransferase) domain 1"/>
    <property type="match status" value="1"/>
</dbReference>
<evidence type="ECO:0000256" key="1">
    <source>
        <dbReference type="SAM" id="MobiDB-lite"/>
    </source>
</evidence>
<feature type="compositionally biased region" description="Low complexity" evidence="1">
    <location>
        <begin position="1314"/>
        <end position="1329"/>
    </location>
</feature>
<dbReference type="SUPFAM" id="SSF56112">
    <property type="entry name" value="Protein kinase-like (PK-like)"/>
    <property type="match status" value="1"/>
</dbReference>
<comment type="caution">
    <text evidence="3">The sequence shown here is derived from an EMBL/GenBank/DDBJ whole genome shotgun (WGS) entry which is preliminary data.</text>
</comment>
<protein>
    <recommendedName>
        <fullName evidence="2">Protein kinase domain-containing protein</fullName>
    </recommendedName>
</protein>
<feature type="region of interest" description="Disordered" evidence="1">
    <location>
        <begin position="1002"/>
        <end position="1029"/>
    </location>
</feature>
<dbReference type="Gene3D" id="3.30.1380.10">
    <property type="match status" value="1"/>
</dbReference>
<evidence type="ECO:0000313" key="4">
    <source>
        <dbReference type="Proteomes" id="UP001234178"/>
    </source>
</evidence>
<dbReference type="Pfam" id="PF05951">
    <property type="entry name" value="Peptidase_M15_2"/>
    <property type="match status" value="1"/>
</dbReference>
<name>A0ABR0BA95_9CRUS</name>
<dbReference type="CDD" id="cd14014">
    <property type="entry name" value="STKc_PknB_like"/>
    <property type="match status" value="1"/>
</dbReference>
<keyword evidence="4" id="KW-1185">Reference proteome</keyword>
<dbReference type="Proteomes" id="UP001234178">
    <property type="component" value="Unassembled WGS sequence"/>
</dbReference>
<dbReference type="EMBL" id="JAOYFB010000044">
    <property type="protein sequence ID" value="KAK4045492.1"/>
    <property type="molecule type" value="Genomic_DNA"/>
</dbReference>
<dbReference type="PANTHER" id="PTHR44329:SF260">
    <property type="entry name" value="PROTEIN KINASE DOMAIN-CONTAINING PROTEIN"/>
    <property type="match status" value="1"/>
</dbReference>
<evidence type="ECO:0000313" key="3">
    <source>
        <dbReference type="EMBL" id="KAK4045492.1"/>
    </source>
</evidence>
<dbReference type="PANTHER" id="PTHR44329">
    <property type="entry name" value="SERINE/THREONINE-PROTEIN KINASE TNNI3K-RELATED"/>
    <property type="match status" value="1"/>
</dbReference>
<accession>A0ABR0BA95</accession>
<feature type="region of interest" description="Disordered" evidence="1">
    <location>
        <begin position="1"/>
        <end position="54"/>
    </location>
</feature>
<dbReference type="Pfam" id="PF14559">
    <property type="entry name" value="TPR_19"/>
    <property type="match status" value="1"/>
</dbReference>
<dbReference type="InterPro" id="IPR010275">
    <property type="entry name" value="MepK"/>
</dbReference>
<dbReference type="SUPFAM" id="SSF55166">
    <property type="entry name" value="Hedgehog/DD-peptidase"/>
    <property type="match status" value="1"/>
</dbReference>
<dbReference type="InterPro" id="IPR011990">
    <property type="entry name" value="TPR-like_helical_dom_sf"/>
</dbReference>
<reference evidence="3 4" key="1">
    <citation type="journal article" date="2023" name="Nucleic Acids Res.">
        <title>The hologenome of Daphnia magna reveals possible DNA methylation and microbiome-mediated evolution of the host genome.</title>
        <authorList>
            <person name="Chaturvedi A."/>
            <person name="Li X."/>
            <person name="Dhandapani V."/>
            <person name="Marshall H."/>
            <person name="Kissane S."/>
            <person name="Cuenca-Cambronero M."/>
            <person name="Asole G."/>
            <person name="Calvet F."/>
            <person name="Ruiz-Romero M."/>
            <person name="Marangio P."/>
            <person name="Guigo R."/>
            <person name="Rago D."/>
            <person name="Mirbahai L."/>
            <person name="Eastwood N."/>
            <person name="Colbourne J.K."/>
            <person name="Zhou J."/>
            <person name="Mallon E."/>
            <person name="Orsini L."/>
        </authorList>
    </citation>
    <scope>NUCLEOTIDE SEQUENCE [LARGE SCALE GENOMIC DNA]</scope>
    <source>
        <strain evidence="3">LRV0_1</strain>
    </source>
</reference>
<evidence type="ECO:0000259" key="2">
    <source>
        <dbReference type="PROSITE" id="PS50011"/>
    </source>
</evidence>
<feature type="region of interest" description="Disordered" evidence="1">
    <location>
        <begin position="1305"/>
        <end position="1349"/>
    </location>
</feature>
<feature type="compositionally biased region" description="Polar residues" evidence="1">
    <location>
        <begin position="751"/>
        <end position="769"/>
    </location>
</feature>
<dbReference type="InterPro" id="IPR008271">
    <property type="entry name" value="Ser/Thr_kinase_AS"/>
</dbReference>
<dbReference type="SUPFAM" id="SSF48452">
    <property type="entry name" value="TPR-like"/>
    <property type="match status" value="1"/>
</dbReference>
<dbReference type="InterPro" id="IPR009045">
    <property type="entry name" value="Zn_M74/Hedgehog-like"/>
</dbReference>
<feature type="compositionally biased region" description="Low complexity" evidence="1">
    <location>
        <begin position="519"/>
        <end position="533"/>
    </location>
</feature>
<dbReference type="InterPro" id="IPR000719">
    <property type="entry name" value="Prot_kinase_dom"/>
</dbReference>
<dbReference type="PROSITE" id="PS50011">
    <property type="entry name" value="PROTEIN_KINASE_DOM"/>
    <property type="match status" value="1"/>
</dbReference>
<feature type="region of interest" description="Disordered" evidence="1">
    <location>
        <begin position="479"/>
        <end position="548"/>
    </location>
</feature>
<feature type="domain" description="Protein kinase" evidence="2">
    <location>
        <begin position="1042"/>
        <end position="1297"/>
    </location>
</feature>
<dbReference type="Gene3D" id="1.25.40.10">
    <property type="entry name" value="Tetratricopeptide repeat domain"/>
    <property type="match status" value="1"/>
</dbReference>
<dbReference type="PROSITE" id="PS00108">
    <property type="entry name" value="PROTEIN_KINASE_ST"/>
    <property type="match status" value="1"/>
</dbReference>
<dbReference type="SMART" id="SM00220">
    <property type="entry name" value="S_TKc"/>
    <property type="match status" value="1"/>
</dbReference>
<dbReference type="InterPro" id="IPR011009">
    <property type="entry name" value="Kinase-like_dom_sf"/>
</dbReference>
<gene>
    <name evidence="3" type="ORF">OUZ56_033116</name>
</gene>
<dbReference type="Pfam" id="PF00069">
    <property type="entry name" value="Pkinase"/>
    <property type="match status" value="1"/>
</dbReference>
<feature type="compositionally biased region" description="Low complexity" evidence="1">
    <location>
        <begin position="479"/>
        <end position="493"/>
    </location>
</feature>
<proteinExistence type="predicted"/>
<dbReference type="InterPro" id="IPR051681">
    <property type="entry name" value="Ser/Thr_Kinases-Pseudokinases"/>
</dbReference>
<feature type="region of interest" description="Disordered" evidence="1">
    <location>
        <begin position="736"/>
        <end position="789"/>
    </location>
</feature>
<organism evidence="3 4">
    <name type="scientific">Daphnia magna</name>
    <dbReference type="NCBI Taxonomy" id="35525"/>
    <lineage>
        <taxon>Eukaryota</taxon>
        <taxon>Metazoa</taxon>
        <taxon>Ecdysozoa</taxon>
        <taxon>Arthropoda</taxon>
        <taxon>Crustacea</taxon>
        <taxon>Branchiopoda</taxon>
        <taxon>Diplostraca</taxon>
        <taxon>Cladocera</taxon>
        <taxon>Anomopoda</taxon>
        <taxon>Daphniidae</taxon>
        <taxon>Daphnia</taxon>
    </lineage>
</organism>